<gene>
    <name evidence="1" type="ORF">ERS852571_00201</name>
</gene>
<proteinExistence type="predicted"/>
<evidence type="ECO:0000313" key="1">
    <source>
        <dbReference type="EMBL" id="CUM72354.1"/>
    </source>
</evidence>
<dbReference type="RefSeq" id="WP_055072202.1">
    <property type="nucleotide sequence ID" value="NZ_CACRSX010000026.1"/>
</dbReference>
<sequence length="268" mass="31758">MNDKQAYDVVNEIVSCWIEQEKPLICGKQLITRSFFLKDFIGRKLITAMPETESNSWRLIFEGGHQLNINENLLYSKETLNPNDLGVFCTSNVQSVLLNPIYAYGKWFYPNDICEEWHKVFLYLCAVSEYEWNLSNMGNVYRRFLKFLEENICLTMKVDPLISKEQYYKVLLIHIENYRAFLKGEDEVVNSKDLYQTLNTRYVYLPYLQELVKQENLQHSFSCFELQKEIDCALQIFLWMNGITSDSQEEIQRKINQNRSIGICKRII</sequence>
<dbReference type="AlphaFoldDB" id="A0A174CZJ1"/>
<protein>
    <submittedName>
        <fullName evidence="1">Uncharacterized protein</fullName>
    </submittedName>
</protein>
<evidence type="ECO:0000313" key="2">
    <source>
        <dbReference type="Proteomes" id="UP000095553"/>
    </source>
</evidence>
<organism evidence="1 2">
    <name type="scientific">Anaerostipes hadrus</name>
    <dbReference type="NCBI Taxonomy" id="649756"/>
    <lineage>
        <taxon>Bacteria</taxon>
        <taxon>Bacillati</taxon>
        <taxon>Bacillota</taxon>
        <taxon>Clostridia</taxon>
        <taxon>Lachnospirales</taxon>
        <taxon>Lachnospiraceae</taxon>
        <taxon>Anaerostipes</taxon>
    </lineage>
</organism>
<dbReference type="EMBL" id="CYXY01000001">
    <property type="protein sequence ID" value="CUM72354.1"/>
    <property type="molecule type" value="Genomic_DNA"/>
</dbReference>
<dbReference type="Proteomes" id="UP000095553">
    <property type="component" value="Unassembled WGS sequence"/>
</dbReference>
<reference evidence="1 2" key="1">
    <citation type="submission" date="2015-09" db="EMBL/GenBank/DDBJ databases">
        <authorList>
            <consortium name="Pathogen Informatics"/>
        </authorList>
    </citation>
    <scope>NUCLEOTIDE SEQUENCE [LARGE SCALE GENOMIC DNA]</scope>
    <source>
        <strain evidence="1 2">2789STDY5834959</strain>
    </source>
</reference>
<accession>A0A174CZJ1</accession>
<name>A0A174CZJ1_ANAHA</name>